<evidence type="ECO:0000256" key="1">
    <source>
        <dbReference type="ARBA" id="ARBA00004141"/>
    </source>
</evidence>
<dbReference type="AlphaFoldDB" id="A0A5S9N4A8"/>
<evidence type="ECO:0000256" key="4">
    <source>
        <dbReference type="ARBA" id="ARBA00023136"/>
    </source>
</evidence>
<dbReference type="InterPro" id="IPR023826">
    <property type="entry name" value="Rhom-like_SP_proteobac"/>
</dbReference>
<protein>
    <recommendedName>
        <fullName evidence="6">Peptidase S54 rhomboid domain-containing protein</fullName>
    </recommendedName>
</protein>
<evidence type="ECO:0000256" key="3">
    <source>
        <dbReference type="ARBA" id="ARBA00022989"/>
    </source>
</evidence>
<dbReference type="EMBL" id="CACSIO010000001">
    <property type="protein sequence ID" value="CAA0083567.1"/>
    <property type="molecule type" value="Genomic_DNA"/>
</dbReference>
<dbReference type="InterPro" id="IPR022764">
    <property type="entry name" value="Peptidase_S54_rhomboid_dom"/>
</dbReference>
<dbReference type="InterPro" id="IPR035952">
    <property type="entry name" value="Rhomboid-like_sf"/>
</dbReference>
<feature type="transmembrane region" description="Helical" evidence="5">
    <location>
        <begin position="12"/>
        <end position="31"/>
    </location>
</feature>
<feature type="transmembrane region" description="Helical" evidence="5">
    <location>
        <begin position="114"/>
        <end position="132"/>
    </location>
</feature>
<keyword evidence="2 5" id="KW-0812">Transmembrane</keyword>
<keyword evidence="8" id="KW-1185">Reference proteome</keyword>
<proteinExistence type="predicted"/>
<evidence type="ECO:0000256" key="5">
    <source>
        <dbReference type="SAM" id="Phobius"/>
    </source>
</evidence>
<sequence>MNQPSEEIKRHTKAVLVIYIALVLICVMTQITDGREWASYNKNLIEHGQWWRILTAHFVHLDWKHYLLNMGGSALCLFVFRHDIKPIHWPLSAILISIFSSFCMLTFAFDYSSYVGFSDTLYGWIFIGALAMLPKEPKLALIVMAIFGGRVTYENIVSHSLIDGFMDEGKVAVESHLFGTIGGIIYSLLFNKELRHFLKHRIWRTNKSDPEQKS</sequence>
<feature type="domain" description="Peptidase S54 rhomboid" evidence="6">
    <location>
        <begin position="48"/>
        <end position="190"/>
    </location>
</feature>
<reference evidence="7 8" key="1">
    <citation type="submission" date="2019-11" db="EMBL/GenBank/DDBJ databases">
        <authorList>
            <person name="Holert J."/>
        </authorList>
    </citation>
    <scope>NUCLEOTIDE SEQUENCE [LARGE SCALE GENOMIC DNA]</scope>
    <source>
        <strain evidence="7">SB11_3</strain>
    </source>
</reference>
<dbReference type="Pfam" id="PF01694">
    <property type="entry name" value="Rhomboid"/>
    <property type="match status" value="1"/>
</dbReference>
<evidence type="ECO:0000259" key="6">
    <source>
        <dbReference type="Pfam" id="PF01694"/>
    </source>
</evidence>
<name>A0A5S9N4A8_9GAMM</name>
<keyword evidence="4 5" id="KW-0472">Membrane</keyword>
<dbReference type="SUPFAM" id="SSF144091">
    <property type="entry name" value="Rhomboid-like"/>
    <property type="match status" value="1"/>
</dbReference>
<gene>
    <name evidence="7" type="ORF">OPDIPICF_00551</name>
</gene>
<keyword evidence="3 5" id="KW-1133">Transmembrane helix</keyword>
<dbReference type="OrthoDB" id="196054at2"/>
<evidence type="ECO:0000256" key="2">
    <source>
        <dbReference type="ARBA" id="ARBA00022692"/>
    </source>
</evidence>
<dbReference type="NCBIfam" id="TIGR03902">
    <property type="entry name" value="rhom_GG_sort"/>
    <property type="match status" value="1"/>
</dbReference>
<dbReference type="Gene3D" id="1.20.1540.10">
    <property type="entry name" value="Rhomboid-like"/>
    <property type="match status" value="1"/>
</dbReference>
<feature type="transmembrane region" description="Helical" evidence="5">
    <location>
        <begin position="176"/>
        <end position="194"/>
    </location>
</feature>
<dbReference type="GO" id="GO:0004252">
    <property type="term" value="F:serine-type endopeptidase activity"/>
    <property type="evidence" value="ECO:0007669"/>
    <property type="project" value="InterPro"/>
</dbReference>
<dbReference type="GO" id="GO:0016020">
    <property type="term" value="C:membrane"/>
    <property type="evidence" value="ECO:0007669"/>
    <property type="project" value="UniProtKB-SubCell"/>
</dbReference>
<dbReference type="Proteomes" id="UP000441399">
    <property type="component" value="Unassembled WGS sequence"/>
</dbReference>
<accession>A0A5S9N4A8</accession>
<comment type="subcellular location">
    <subcellularLocation>
        <location evidence="1">Membrane</location>
        <topology evidence="1">Multi-pass membrane protein</topology>
    </subcellularLocation>
</comment>
<feature type="transmembrane region" description="Helical" evidence="5">
    <location>
        <begin position="87"/>
        <end position="108"/>
    </location>
</feature>
<evidence type="ECO:0000313" key="8">
    <source>
        <dbReference type="Proteomes" id="UP000441399"/>
    </source>
</evidence>
<organism evidence="7 8">
    <name type="scientific">BD1-7 clade bacterium</name>
    <dbReference type="NCBI Taxonomy" id="2029982"/>
    <lineage>
        <taxon>Bacteria</taxon>
        <taxon>Pseudomonadati</taxon>
        <taxon>Pseudomonadota</taxon>
        <taxon>Gammaproteobacteria</taxon>
        <taxon>Cellvibrionales</taxon>
        <taxon>Spongiibacteraceae</taxon>
        <taxon>BD1-7 clade</taxon>
    </lineage>
</organism>
<evidence type="ECO:0000313" key="7">
    <source>
        <dbReference type="EMBL" id="CAA0083567.1"/>
    </source>
</evidence>